<protein>
    <submittedName>
        <fullName evidence="1">Uncharacterized protein</fullName>
    </submittedName>
</protein>
<dbReference type="InParanoid" id="A0A2P5CD67"/>
<sequence>HHHRSRSRSRRRRLRSTRAMVEFVRPPLPVVPIIFQPVTGKFRPQTGVEPPFDLSRIIRLGSKLPVEIFDWRSTVVENFDPS</sequence>
<organism evidence="1 2">
    <name type="scientific">Trema orientale</name>
    <name type="common">Charcoal tree</name>
    <name type="synonym">Celtis orientalis</name>
    <dbReference type="NCBI Taxonomy" id="63057"/>
    <lineage>
        <taxon>Eukaryota</taxon>
        <taxon>Viridiplantae</taxon>
        <taxon>Streptophyta</taxon>
        <taxon>Embryophyta</taxon>
        <taxon>Tracheophyta</taxon>
        <taxon>Spermatophyta</taxon>
        <taxon>Magnoliopsida</taxon>
        <taxon>eudicotyledons</taxon>
        <taxon>Gunneridae</taxon>
        <taxon>Pentapetalae</taxon>
        <taxon>rosids</taxon>
        <taxon>fabids</taxon>
        <taxon>Rosales</taxon>
        <taxon>Cannabaceae</taxon>
        <taxon>Trema</taxon>
    </lineage>
</organism>
<gene>
    <name evidence="1" type="ORF">TorRG33x02_289230</name>
</gene>
<evidence type="ECO:0000313" key="2">
    <source>
        <dbReference type="Proteomes" id="UP000237000"/>
    </source>
</evidence>
<evidence type="ECO:0000313" key="1">
    <source>
        <dbReference type="EMBL" id="PON59009.1"/>
    </source>
</evidence>
<dbReference type="EMBL" id="JXTC01000379">
    <property type="protein sequence ID" value="PON59009.1"/>
    <property type="molecule type" value="Genomic_DNA"/>
</dbReference>
<dbReference type="AlphaFoldDB" id="A0A2P5CD67"/>
<dbReference type="Proteomes" id="UP000237000">
    <property type="component" value="Unassembled WGS sequence"/>
</dbReference>
<feature type="non-terminal residue" evidence="1">
    <location>
        <position position="1"/>
    </location>
</feature>
<proteinExistence type="predicted"/>
<name>A0A2P5CD67_TREOI</name>
<reference evidence="2" key="1">
    <citation type="submission" date="2016-06" db="EMBL/GenBank/DDBJ databases">
        <title>Parallel loss of symbiosis genes in relatives of nitrogen-fixing non-legume Parasponia.</title>
        <authorList>
            <person name="Van Velzen R."/>
            <person name="Holmer R."/>
            <person name="Bu F."/>
            <person name="Rutten L."/>
            <person name="Van Zeijl A."/>
            <person name="Liu W."/>
            <person name="Santuari L."/>
            <person name="Cao Q."/>
            <person name="Sharma T."/>
            <person name="Shen D."/>
            <person name="Roswanjaya Y."/>
            <person name="Wardhani T."/>
            <person name="Kalhor M.S."/>
            <person name="Jansen J."/>
            <person name="Van den Hoogen J."/>
            <person name="Gungor B."/>
            <person name="Hartog M."/>
            <person name="Hontelez J."/>
            <person name="Verver J."/>
            <person name="Yang W.-C."/>
            <person name="Schijlen E."/>
            <person name="Repin R."/>
            <person name="Schilthuizen M."/>
            <person name="Schranz E."/>
            <person name="Heidstra R."/>
            <person name="Miyata K."/>
            <person name="Fedorova E."/>
            <person name="Kohlen W."/>
            <person name="Bisseling T."/>
            <person name="Smit S."/>
            <person name="Geurts R."/>
        </authorList>
    </citation>
    <scope>NUCLEOTIDE SEQUENCE [LARGE SCALE GENOMIC DNA]</scope>
    <source>
        <strain evidence="2">cv. RG33-2</strain>
    </source>
</reference>
<comment type="caution">
    <text evidence="1">The sequence shown here is derived from an EMBL/GenBank/DDBJ whole genome shotgun (WGS) entry which is preliminary data.</text>
</comment>
<keyword evidence="2" id="KW-1185">Reference proteome</keyword>
<accession>A0A2P5CD67</accession>